<feature type="transmembrane region" description="Helical" evidence="30">
    <location>
        <begin position="21"/>
        <end position="37"/>
    </location>
</feature>
<evidence type="ECO:0000256" key="11">
    <source>
        <dbReference type="ARBA" id="ARBA00022475"/>
    </source>
</evidence>
<dbReference type="GO" id="GO:0061709">
    <property type="term" value="P:reticulophagy"/>
    <property type="evidence" value="ECO:0007669"/>
    <property type="project" value="TreeGrafter"/>
</dbReference>
<organism evidence="33 34">
    <name type="scientific">Rousettus aegyptiacus</name>
    <name type="common">Egyptian fruit bat</name>
    <name type="synonym">Pteropus aegyptiacus</name>
    <dbReference type="NCBI Taxonomy" id="9407"/>
    <lineage>
        <taxon>Eukaryota</taxon>
        <taxon>Metazoa</taxon>
        <taxon>Chordata</taxon>
        <taxon>Craniata</taxon>
        <taxon>Vertebrata</taxon>
        <taxon>Euteleostomi</taxon>
        <taxon>Mammalia</taxon>
        <taxon>Eutheria</taxon>
        <taxon>Laurasiatheria</taxon>
        <taxon>Chiroptera</taxon>
        <taxon>Yinpterochiroptera</taxon>
        <taxon>Pteropodoidea</taxon>
        <taxon>Pteropodidae</taxon>
        <taxon>Rousettinae</taxon>
        <taxon>Rousettus</taxon>
    </lineage>
</organism>
<evidence type="ECO:0000256" key="3">
    <source>
        <dbReference type="ARBA" id="ARBA00004477"/>
    </source>
</evidence>
<evidence type="ECO:0000256" key="14">
    <source>
        <dbReference type="ARBA" id="ARBA00022588"/>
    </source>
</evidence>
<dbReference type="InterPro" id="IPR038623">
    <property type="entry name" value="STING_C_sf"/>
</dbReference>
<comment type="similarity">
    <text evidence="8">Belongs to the STING family.</text>
</comment>
<dbReference type="GO" id="GO:0045087">
    <property type="term" value="P:innate immune response"/>
    <property type="evidence" value="ECO:0007669"/>
    <property type="project" value="UniProtKB-KW"/>
</dbReference>
<dbReference type="InterPro" id="IPR055432">
    <property type="entry name" value="STING_LBD"/>
</dbReference>
<evidence type="ECO:0000256" key="23">
    <source>
        <dbReference type="ARBA" id="ARBA00023128"/>
    </source>
</evidence>
<dbReference type="GO" id="GO:0032481">
    <property type="term" value="P:positive regulation of type I interferon production"/>
    <property type="evidence" value="ECO:0007669"/>
    <property type="project" value="InterPro"/>
</dbReference>
<evidence type="ECO:0000256" key="5">
    <source>
        <dbReference type="ARBA" id="ARBA00004556"/>
    </source>
</evidence>
<keyword evidence="21" id="KW-0333">Golgi apparatus</keyword>
<keyword evidence="12" id="KW-0963">Cytoplasm</keyword>
<name>A0A7J8FNZ7_ROUAE</name>
<dbReference type="GO" id="GO:0048471">
    <property type="term" value="C:perinuclear region of cytoplasm"/>
    <property type="evidence" value="ECO:0007669"/>
    <property type="project" value="UniProtKB-SubCell"/>
</dbReference>
<evidence type="ECO:0000256" key="27">
    <source>
        <dbReference type="ARBA" id="ARBA00023303"/>
    </source>
</evidence>
<evidence type="ECO:0000313" key="33">
    <source>
        <dbReference type="EMBL" id="KAF6449169.1"/>
    </source>
</evidence>
<dbReference type="GO" id="GO:0033116">
    <property type="term" value="C:endoplasmic reticulum-Golgi intermediate compartment membrane"/>
    <property type="evidence" value="ECO:0007669"/>
    <property type="project" value="UniProtKB-SubCell"/>
</dbReference>
<dbReference type="GO" id="GO:0034220">
    <property type="term" value="P:monoatomic ion transmembrane transport"/>
    <property type="evidence" value="ECO:0007669"/>
    <property type="project" value="UniProtKB-KW"/>
</dbReference>
<keyword evidence="22" id="KW-0406">Ion transport</keyword>
<keyword evidence="23" id="KW-0496">Mitochondrion</keyword>
<evidence type="ECO:0000256" key="13">
    <source>
        <dbReference type="ARBA" id="ARBA00022553"/>
    </source>
</evidence>
<evidence type="ECO:0000256" key="1">
    <source>
        <dbReference type="ARBA" id="ARBA00004374"/>
    </source>
</evidence>
<dbReference type="GO" id="GO:0035438">
    <property type="term" value="F:cyclic-di-GMP binding"/>
    <property type="evidence" value="ECO:0007669"/>
    <property type="project" value="TreeGrafter"/>
</dbReference>
<evidence type="ECO:0000256" key="6">
    <source>
        <dbReference type="ARBA" id="ARBA00004651"/>
    </source>
</evidence>
<dbReference type="Pfam" id="PF15009">
    <property type="entry name" value="STING_LBD"/>
    <property type="match status" value="1"/>
</dbReference>
<dbReference type="OrthoDB" id="6053839at2759"/>
<keyword evidence="14" id="KW-0399">Innate immunity</keyword>
<evidence type="ECO:0000256" key="2">
    <source>
        <dbReference type="ARBA" id="ARBA00004457"/>
    </source>
</evidence>
<dbReference type="FunFam" id="1.20.5.5200:FF:000001">
    <property type="entry name" value="Stimulator of interferon genes protein"/>
    <property type="match status" value="1"/>
</dbReference>
<reference evidence="33 34" key="1">
    <citation type="journal article" date="2020" name="Nature">
        <title>Six reference-quality genomes reveal evolution of bat adaptations.</title>
        <authorList>
            <person name="Jebb D."/>
            <person name="Huang Z."/>
            <person name="Pippel M."/>
            <person name="Hughes G.M."/>
            <person name="Lavrichenko K."/>
            <person name="Devanna P."/>
            <person name="Winkler S."/>
            <person name="Jermiin L.S."/>
            <person name="Skirmuntt E.C."/>
            <person name="Katzourakis A."/>
            <person name="Burkitt-Gray L."/>
            <person name="Ray D.A."/>
            <person name="Sullivan K.A.M."/>
            <person name="Roscito J.G."/>
            <person name="Kirilenko B.M."/>
            <person name="Davalos L.M."/>
            <person name="Corthals A.P."/>
            <person name="Power M.L."/>
            <person name="Jones G."/>
            <person name="Ransome R.D."/>
            <person name="Dechmann D.K.N."/>
            <person name="Locatelli A.G."/>
            <person name="Puechmaille S.J."/>
            <person name="Fedrigo O."/>
            <person name="Jarvis E.D."/>
            <person name="Hiller M."/>
            <person name="Vernes S.C."/>
            <person name="Myers E.W."/>
            <person name="Teeling E.C."/>
        </authorList>
    </citation>
    <scope>NUCLEOTIDE SEQUENCE [LARGE SCALE GENOMIC DNA]</scope>
    <source>
        <strain evidence="33">MRouAeg1</strain>
        <tissue evidence="33">Muscle</tissue>
    </source>
</reference>
<dbReference type="PANTHER" id="PTHR34339">
    <property type="entry name" value="STIMULATOR OF INTERFERON GENES PROTEIN"/>
    <property type="match status" value="1"/>
</dbReference>
<dbReference type="Gene3D" id="1.20.5.5200">
    <property type="match status" value="1"/>
</dbReference>
<evidence type="ECO:0000256" key="19">
    <source>
        <dbReference type="ARBA" id="ARBA00022859"/>
    </source>
</evidence>
<dbReference type="Proteomes" id="UP000593571">
    <property type="component" value="Unassembled WGS sequence"/>
</dbReference>
<evidence type="ECO:0000256" key="7">
    <source>
        <dbReference type="ARBA" id="ARBA00004653"/>
    </source>
</evidence>
<evidence type="ECO:0000256" key="24">
    <source>
        <dbReference type="ARBA" id="ARBA00023136"/>
    </source>
</evidence>
<dbReference type="GO" id="GO:0061507">
    <property type="term" value="F:2',3'-cyclic GMP-AMP binding"/>
    <property type="evidence" value="ECO:0007669"/>
    <property type="project" value="TreeGrafter"/>
</dbReference>
<keyword evidence="26" id="KW-0449">Lipoprotein</keyword>
<keyword evidence="20 30" id="KW-1133">Transmembrane helix</keyword>
<dbReference type="PANTHER" id="PTHR34339:SF1">
    <property type="entry name" value="STIMULATOR OF INTERFERON GENES PROTEIN"/>
    <property type="match status" value="1"/>
</dbReference>
<evidence type="ECO:0000256" key="4">
    <source>
        <dbReference type="ARBA" id="ARBA00004542"/>
    </source>
</evidence>
<dbReference type="GO" id="GO:0016239">
    <property type="term" value="P:positive regulation of macroautophagy"/>
    <property type="evidence" value="ECO:0007669"/>
    <property type="project" value="TreeGrafter"/>
</dbReference>
<keyword evidence="18" id="KW-0256">Endoplasmic reticulum</keyword>
<comment type="catalytic activity">
    <reaction evidence="29">
        <text>H(+)(in) = H(+)(out)</text>
        <dbReference type="Rhea" id="RHEA:34979"/>
        <dbReference type="ChEBI" id="CHEBI:15378"/>
    </reaction>
</comment>
<comment type="subcellular location">
    <subcellularLocation>
        <location evidence="6">Cell membrane</location>
        <topology evidence="6">Multi-pass membrane protein</topology>
    </subcellularLocation>
    <subcellularLocation>
        <location evidence="5">Cytoplasm</location>
        <location evidence="5">Perinuclear region</location>
    </subcellularLocation>
    <subcellularLocation>
        <location evidence="4">Cytoplasmic vesicle</location>
        <location evidence="4">Autophagosome membrane</location>
        <topology evidence="4">Multi-pass membrane protein</topology>
    </subcellularLocation>
    <subcellularLocation>
        <location evidence="3">Endoplasmic reticulum membrane</location>
        <topology evidence="3">Multi-pass membrane protein</topology>
    </subcellularLocation>
    <subcellularLocation>
        <location evidence="2">Endoplasmic reticulum-Golgi intermediate compartment membrane</location>
        <topology evidence="2">Multi-pass membrane protein</topology>
    </subcellularLocation>
    <subcellularLocation>
        <location evidence="7">Golgi apparatus membrane</location>
        <topology evidence="7">Multi-pass membrane protein</topology>
    </subcellularLocation>
    <subcellularLocation>
        <location evidence="1">Mitochondrion outer membrane</location>
        <topology evidence="1">Multi-pass membrane protein</topology>
    </subcellularLocation>
</comment>
<keyword evidence="10" id="KW-0813">Transport</keyword>
<keyword evidence="16" id="KW-0547">Nucleotide-binding</keyword>
<sequence length="380" mass="42792">MSHSSLHPSIPRPRGRRARNIAAFVLLIVCLAALWLSGKPSEYTLRCLVLHLASQQLGLLSNRVCYLAEELSHIHSRYRGNYWRAVRACLSCPIRFGVVLLVSFYFYTSLPNIDDLPLTWMLAHLGFSEALNILLGLRGLTPAEVSTVCEQRHFNVAHGLAWSYYIGYLRLILPGLRARIHTYNQLHGNTLQGVGSHRLYILFPLDCGVLDDLSAADPNIRFLHELPRQSSDRAGIKNRVYTNSVYELLEKGKPVGTCVLEYATPLQTLFAMSQDARAGFSQEDRLEQAKLFCRTLADILADDPESQKSCRLIVYQEPTEESDFSLSQAILKHLRQEEREEVTVGTVGTYEAPGSSTLHQEPELLISGMDQPLPLRTDIF</sequence>
<keyword evidence="17" id="KW-1000">Mitochondrion outer membrane</keyword>
<comment type="caution">
    <text evidence="33">The sequence shown here is derived from an EMBL/GenBank/DDBJ whole genome shotgun (WGS) entry which is preliminary data.</text>
</comment>
<evidence type="ECO:0000256" key="25">
    <source>
        <dbReference type="ARBA" id="ARBA00023139"/>
    </source>
</evidence>
<keyword evidence="25" id="KW-0564">Palmitate</keyword>
<dbReference type="GO" id="GO:0031410">
    <property type="term" value="C:cytoplasmic vesicle"/>
    <property type="evidence" value="ECO:0007669"/>
    <property type="project" value="UniProtKB-KW"/>
</dbReference>
<keyword evidence="24 30" id="KW-0472">Membrane</keyword>
<dbReference type="EMBL" id="JACASE010000007">
    <property type="protein sequence ID" value="KAF6449169.1"/>
    <property type="molecule type" value="Genomic_DNA"/>
</dbReference>
<evidence type="ECO:0000313" key="34">
    <source>
        <dbReference type="Proteomes" id="UP000593571"/>
    </source>
</evidence>
<evidence type="ECO:0000256" key="8">
    <source>
        <dbReference type="ARBA" id="ARBA00009027"/>
    </source>
</evidence>
<dbReference type="AlphaFoldDB" id="A0A7J8FNZ7"/>
<evidence type="ECO:0000256" key="12">
    <source>
        <dbReference type="ARBA" id="ARBA00022490"/>
    </source>
</evidence>
<keyword evidence="34" id="KW-1185">Reference proteome</keyword>
<dbReference type="GO" id="GO:0005789">
    <property type="term" value="C:endoplasmic reticulum membrane"/>
    <property type="evidence" value="ECO:0007669"/>
    <property type="project" value="UniProtKB-SubCell"/>
</dbReference>
<evidence type="ECO:0000256" key="18">
    <source>
        <dbReference type="ARBA" id="ARBA00022824"/>
    </source>
</evidence>
<evidence type="ECO:0000256" key="22">
    <source>
        <dbReference type="ARBA" id="ARBA00023065"/>
    </source>
</evidence>
<keyword evidence="28" id="KW-0968">Cytoplasmic vesicle</keyword>
<dbReference type="InterPro" id="IPR029158">
    <property type="entry name" value="STING"/>
</dbReference>
<dbReference type="Pfam" id="PF23417">
    <property type="entry name" value="STING_TM"/>
    <property type="match status" value="1"/>
</dbReference>
<feature type="domain" description="STING transmembrane" evidence="32">
    <location>
        <begin position="45"/>
        <end position="153"/>
    </location>
</feature>
<evidence type="ECO:0000256" key="26">
    <source>
        <dbReference type="ARBA" id="ARBA00023288"/>
    </source>
</evidence>
<dbReference type="GO" id="GO:0002218">
    <property type="term" value="P:activation of innate immune response"/>
    <property type="evidence" value="ECO:0007669"/>
    <property type="project" value="InterPro"/>
</dbReference>
<accession>A0A7J8FNZ7</accession>
<evidence type="ECO:0000256" key="16">
    <source>
        <dbReference type="ARBA" id="ARBA00022741"/>
    </source>
</evidence>
<keyword evidence="11" id="KW-1003">Cell membrane</keyword>
<dbReference type="GO" id="GO:0005741">
    <property type="term" value="C:mitochondrial outer membrane"/>
    <property type="evidence" value="ECO:0007669"/>
    <property type="project" value="UniProtKB-SubCell"/>
</dbReference>
<evidence type="ECO:0000259" key="31">
    <source>
        <dbReference type="Pfam" id="PF15009"/>
    </source>
</evidence>
<proteinExistence type="inferred from homology"/>
<dbReference type="GO" id="GO:0000421">
    <property type="term" value="C:autophagosome membrane"/>
    <property type="evidence" value="ECO:0007669"/>
    <property type="project" value="UniProtKB-SubCell"/>
</dbReference>
<dbReference type="FunFam" id="3.40.50.12100:FF:000001">
    <property type="entry name" value="Stimulator of interferon genes protein"/>
    <property type="match status" value="1"/>
</dbReference>
<evidence type="ECO:0000256" key="9">
    <source>
        <dbReference type="ARBA" id="ARBA00018708"/>
    </source>
</evidence>
<dbReference type="CDD" id="cd22658">
    <property type="entry name" value="STING_C_metazoan-like"/>
    <property type="match status" value="1"/>
</dbReference>
<evidence type="ECO:0000259" key="32">
    <source>
        <dbReference type="Pfam" id="PF23417"/>
    </source>
</evidence>
<evidence type="ECO:0000256" key="20">
    <source>
        <dbReference type="ARBA" id="ARBA00022989"/>
    </source>
</evidence>
<evidence type="ECO:0000256" key="28">
    <source>
        <dbReference type="ARBA" id="ARBA00023329"/>
    </source>
</evidence>
<dbReference type="GO" id="GO:0005886">
    <property type="term" value="C:plasma membrane"/>
    <property type="evidence" value="ECO:0007669"/>
    <property type="project" value="UniProtKB-SubCell"/>
</dbReference>
<evidence type="ECO:0000256" key="17">
    <source>
        <dbReference type="ARBA" id="ARBA00022787"/>
    </source>
</evidence>
<protein>
    <recommendedName>
        <fullName evidence="9">Stimulator of interferon genes protein</fullName>
    </recommendedName>
</protein>
<dbReference type="InterPro" id="IPR055434">
    <property type="entry name" value="STING_TM"/>
</dbReference>
<evidence type="ECO:0000256" key="10">
    <source>
        <dbReference type="ARBA" id="ARBA00022448"/>
    </source>
</evidence>
<dbReference type="InterPro" id="IPR047191">
    <property type="entry name" value="STING_C_chordates"/>
</dbReference>
<keyword evidence="13" id="KW-0597">Phosphoprotein</keyword>
<dbReference type="GO" id="GO:0000045">
    <property type="term" value="P:autophagosome assembly"/>
    <property type="evidence" value="ECO:0007669"/>
    <property type="project" value="TreeGrafter"/>
</dbReference>
<evidence type="ECO:0000256" key="15">
    <source>
        <dbReference type="ARBA" id="ARBA00022692"/>
    </source>
</evidence>
<gene>
    <name evidence="33" type="ORF">HJG63_019415</name>
</gene>
<evidence type="ECO:0000256" key="29">
    <source>
        <dbReference type="ARBA" id="ARBA00024169"/>
    </source>
</evidence>
<dbReference type="Gene3D" id="3.40.50.12100">
    <property type="entry name" value="Stimulator of interferon genes protein"/>
    <property type="match status" value="1"/>
</dbReference>
<keyword evidence="15 30" id="KW-0812">Transmembrane</keyword>
<keyword evidence="27" id="KW-0407">Ion channel</keyword>
<dbReference type="GO" id="GO:0000139">
    <property type="term" value="C:Golgi membrane"/>
    <property type="evidence" value="ECO:0007669"/>
    <property type="project" value="UniProtKB-SubCell"/>
</dbReference>
<evidence type="ECO:0000256" key="30">
    <source>
        <dbReference type="SAM" id="Phobius"/>
    </source>
</evidence>
<keyword evidence="19" id="KW-0391">Immunity</keyword>
<evidence type="ECO:0000256" key="21">
    <source>
        <dbReference type="ARBA" id="ARBA00023034"/>
    </source>
</evidence>
<dbReference type="GO" id="GO:0051607">
    <property type="term" value="P:defense response to virus"/>
    <property type="evidence" value="ECO:0007669"/>
    <property type="project" value="TreeGrafter"/>
</dbReference>
<feature type="domain" description="STING ligand-binding" evidence="31">
    <location>
        <begin position="155"/>
        <end position="338"/>
    </location>
</feature>